<dbReference type="HOGENOM" id="CLU_126929_2_1_2"/>
<dbReference type="Pfam" id="PF01155">
    <property type="entry name" value="HypA"/>
    <property type="match status" value="1"/>
</dbReference>
<dbReference type="NCBIfam" id="TIGR00100">
    <property type="entry name" value="hypA"/>
    <property type="match status" value="1"/>
</dbReference>
<evidence type="ECO:0000256" key="3">
    <source>
        <dbReference type="ARBA" id="ARBA00022723"/>
    </source>
</evidence>
<feature type="binding site" evidence="5">
    <location>
        <position position="100"/>
    </location>
    <ligand>
        <name>Zn(2+)</name>
        <dbReference type="ChEBI" id="CHEBI:29105"/>
    </ligand>
</feature>
<dbReference type="AlphaFoldDB" id="C7P6V9"/>
<keyword evidence="3 5" id="KW-0479">Metal-binding</keyword>
<evidence type="ECO:0000256" key="1">
    <source>
        <dbReference type="ARBA" id="ARBA00010748"/>
    </source>
</evidence>
<dbReference type="PANTHER" id="PTHR34535:SF3">
    <property type="entry name" value="HYDROGENASE MATURATION FACTOR HYPA"/>
    <property type="match status" value="1"/>
</dbReference>
<dbReference type="InterPro" id="IPR000688">
    <property type="entry name" value="HypA/HybF"/>
</dbReference>
<keyword evidence="7" id="KW-1185">Reference proteome</keyword>
<dbReference type="EMBL" id="CP001696">
    <property type="protein sequence ID" value="ACV24291.1"/>
    <property type="molecule type" value="Genomic_DNA"/>
</dbReference>
<dbReference type="InterPro" id="IPR020538">
    <property type="entry name" value="Hydgase_Ni_incorp_HypA/HybF_CS"/>
</dbReference>
<dbReference type="GO" id="GO:0051604">
    <property type="term" value="P:protein maturation"/>
    <property type="evidence" value="ECO:0007669"/>
    <property type="project" value="InterPro"/>
</dbReference>
<dbReference type="PIRSF" id="PIRSF004761">
    <property type="entry name" value="Hydrgn_mat_HypA"/>
    <property type="match status" value="1"/>
</dbReference>
<dbReference type="eggNOG" id="arCOG04426">
    <property type="taxonomic scope" value="Archaea"/>
</dbReference>
<feature type="binding site" evidence="5">
    <location>
        <position position="97"/>
    </location>
    <ligand>
        <name>Zn(2+)</name>
        <dbReference type="ChEBI" id="CHEBI:29105"/>
    </ligand>
</feature>
<organism evidence="6 7">
    <name type="scientific">Methanocaldococcus fervens (strain DSM 4213 / JCM 15782 / AG86)</name>
    <name type="common">Methanococcus fervens</name>
    <dbReference type="NCBI Taxonomy" id="573064"/>
    <lineage>
        <taxon>Archaea</taxon>
        <taxon>Methanobacteriati</taxon>
        <taxon>Methanobacteriota</taxon>
        <taxon>Methanomada group</taxon>
        <taxon>Methanococci</taxon>
        <taxon>Methanococcales</taxon>
        <taxon>Methanocaldococcaceae</taxon>
        <taxon>Methanocaldococcus</taxon>
    </lineage>
</organism>
<dbReference type="RefSeq" id="WP_015791030.1">
    <property type="nucleotide sequence ID" value="NC_013156.1"/>
</dbReference>
<protein>
    <recommendedName>
        <fullName evidence="5">Hydrogenase maturation factor HypA</fullName>
    </recommendedName>
</protein>
<proteinExistence type="inferred from homology"/>
<comment type="function">
    <text evidence="5">Involved in the maturation of [NiFe] hydrogenases. Required for nickel insertion into the metal center of the hydrogenase.</text>
</comment>
<feature type="binding site" evidence="5">
    <location>
        <position position="2"/>
    </location>
    <ligand>
        <name>Ni(2+)</name>
        <dbReference type="ChEBI" id="CHEBI:49786"/>
    </ligand>
</feature>
<feature type="binding site" evidence="5">
    <location>
        <position position="81"/>
    </location>
    <ligand>
        <name>Zn(2+)</name>
        <dbReference type="ChEBI" id="CHEBI:29105"/>
    </ligand>
</feature>
<dbReference type="PANTHER" id="PTHR34535">
    <property type="entry name" value="HYDROGENASE MATURATION FACTOR HYPA"/>
    <property type="match status" value="1"/>
</dbReference>
<dbReference type="GO" id="GO:0008270">
    <property type="term" value="F:zinc ion binding"/>
    <property type="evidence" value="ECO:0007669"/>
    <property type="project" value="UniProtKB-UniRule"/>
</dbReference>
<evidence type="ECO:0000256" key="5">
    <source>
        <dbReference type="HAMAP-Rule" id="MF_00213"/>
    </source>
</evidence>
<sequence>MHELSYATAMLEAILNSIKKEEEKGRKIKKVSEINLEVGELTFINVEQLKFAFEVIAEGTVCEGAKINVEFIKPKCKCLDCGYEGEAEIVDEFEVYCPKCKGMRLKLSGGKEFNIKNATVEYEDEYK</sequence>
<evidence type="ECO:0000256" key="2">
    <source>
        <dbReference type="ARBA" id="ARBA00022596"/>
    </source>
</evidence>
<dbReference type="Proteomes" id="UP000001495">
    <property type="component" value="Chromosome"/>
</dbReference>
<dbReference type="GO" id="GO:0016151">
    <property type="term" value="F:nickel cation binding"/>
    <property type="evidence" value="ECO:0007669"/>
    <property type="project" value="UniProtKB-UniRule"/>
</dbReference>
<dbReference type="PROSITE" id="PS01249">
    <property type="entry name" value="HYPA"/>
    <property type="match status" value="1"/>
</dbReference>
<evidence type="ECO:0000256" key="4">
    <source>
        <dbReference type="ARBA" id="ARBA00022833"/>
    </source>
</evidence>
<dbReference type="KEGG" id="mfe:Mefer_0466"/>
<evidence type="ECO:0000313" key="7">
    <source>
        <dbReference type="Proteomes" id="UP000001495"/>
    </source>
</evidence>
<feature type="binding site" evidence="5">
    <location>
        <position position="78"/>
    </location>
    <ligand>
        <name>Zn(2+)</name>
        <dbReference type="ChEBI" id="CHEBI:29105"/>
    </ligand>
</feature>
<comment type="similarity">
    <text evidence="1 5">Belongs to the HypA/HybF family.</text>
</comment>
<keyword evidence="4 5" id="KW-0862">Zinc</keyword>
<gene>
    <name evidence="5" type="primary">hypA</name>
    <name evidence="6" type="ordered locus">Mefer_0466</name>
</gene>
<dbReference type="OrthoDB" id="36835at2157"/>
<dbReference type="GeneID" id="8365138"/>
<dbReference type="Gene3D" id="3.30.2320.80">
    <property type="match status" value="1"/>
</dbReference>
<dbReference type="STRING" id="573064.Mefer_0466"/>
<keyword evidence="2 5" id="KW-0533">Nickel</keyword>
<evidence type="ECO:0000313" key="6">
    <source>
        <dbReference type="EMBL" id="ACV24291.1"/>
    </source>
</evidence>
<dbReference type="HAMAP" id="MF_00213">
    <property type="entry name" value="HypA_HybF"/>
    <property type="match status" value="1"/>
</dbReference>
<name>C7P6V9_METFA</name>
<accession>C7P6V9</accession>
<reference evidence="6" key="1">
    <citation type="submission" date="2009-08" db="EMBL/GenBank/DDBJ databases">
        <title>Complete sequence of chromosome of Methanocaldococcus fervens AG86.</title>
        <authorList>
            <consortium name="US DOE Joint Genome Institute"/>
            <person name="Lucas S."/>
            <person name="Copeland A."/>
            <person name="Lapidus A."/>
            <person name="Glavina del Rio T."/>
            <person name="Tice H."/>
            <person name="Bruce D."/>
            <person name="Goodwin L."/>
            <person name="Pitluck S."/>
            <person name="Chertkov O."/>
            <person name="Detter J.C."/>
            <person name="Han C."/>
            <person name="Tapia R."/>
            <person name="Larimer F."/>
            <person name="Land M."/>
            <person name="Hauser L."/>
            <person name="Kyrpides N."/>
            <person name="Ovchinnikova G."/>
            <person name="Lupa-Sieprawska M."/>
            <person name="Whitman W.B."/>
        </authorList>
    </citation>
    <scope>NUCLEOTIDE SEQUENCE [LARGE SCALE GENOMIC DNA]</scope>
    <source>
        <strain evidence="6">AG86</strain>
    </source>
</reference>